<dbReference type="Gene3D" id="3.10.50.10">
    <property type="match status" value="1"/>
</dbReference>
<dbReference type="InterPro" id="IPR001579">
    <property type="entry name" value="Glyco_hydro_18_chit_AS"/>
</dbReference>
<dbReference type="SUPFAM" id="SSF54556">
    <property type="entry name" value="Chitinase insertion domain"/>
    <property type="match status" value="1"/>
</dbReference>
<organism evidence="7 8">
    <name type="scientific">Sitophilus oryzae</name>
    <name type="common">Rice weevil</name>
    <name type="synonym">Curculio oryzae</name>
    <dbReference type="NCBI Taxonomy" id="7048"/>
    <lineage>
        <taxon>Eukaryota</taxon>
        <taxon>Metazoa</taxon>
        <taxon>Ecdysozoa</taxon>
        <taxon>Arthropoda</taxon>
        <taxon>Hexapoda</taxon>
        <taxon>Insecta</taxon>
        <taxon>Pterygota</taxon>
        <taxon>Neoptera</taxon>
        <taxon>Endopterygota</taxon>
        <taxon>Coleoptera</taxon>
        <taxon>Polyphaga</taxon>
        <taxon>Cucujiformia</taxon>
        <taxon>Curculionidae</taxon>
        <taxon>Dryophthorinae</taxon>
        <taxon>Sitophilus</taxon>
    </lineage>
</organism>
<keyword evidence="1 3" id="KW-0378">Hydrolase</keyword>
<proteinExistence type="inferred from homology"/>
<feature type="domain" description="GH18" evidence="6">
    <location>
        <begin position="28"/>
        <end position="375"/>
    </location>
</feature>
<dbReference type="PROSITE" id="PS01095">
    <property type="entry name" value="GH18_1"/>
    <property type="match status" value="1"/>
</dbReference>
<dbReference type="GO" id="GO:0008061">
    <property type="term" value="F:chitin binding"/>
    <property type="evidence" value="ECO:0007669"/>
    <property type="project" value="InterPro"/>
</dbReference>
<sequence>MIFPTLLLVFLVNVCSRPVEADICESKAKIVCYFASWAIYRDEDGMFDTNNIDPTLCTDIIYSFAGLDINLQIASLDTNADINRGGLSNITALKENNPCVKISLAVGGWGEGSIKYSVMASSQDYRDKFADSVLKFITYYNFDGIDLDWEYPTSRGGIAEDKDNFVVLLKTVKEKISPWGFQLSIAVGAETIYYNIPEIYKYVDYIHIMGYDLIQSTSNVTGLSAPFTPIKASINAWLEGGTPASKLILGVPAYGHCFNLLDASDHEIGSATTTNTCGGAYTDENGFLAYYEILLLLKNGYCDGTEVSDDTVYSWCGDEWLTYDNEETVATKTQYVLDQSLGGVMVWSLDTDDFLGLYGNKHAIVSTIYNTINSDASLFLENYD</sequence>
<dbReference type="InterPro" id="IPR017853">
    <property type="entry name" value="GH"/>
</dbReference>
<dbReference type="OrthoDB" id="73875at2759"/>
<dbReference type="InterPro" id="IPR050314">
    <property type="entry name" value="Glycosyl_Hydrlase_18"/>
</dbReference>
<evidence type="ECO:0000256" key="5">
    <source>
        <dbReference type="SAM" id="SignalP"/>
    </source>
</evidence>
<gene>
    <name evidence="8" type="primary">LOC115882042</name>
</gene>
<dbReference type="Proteomes" id="UP000504635">
    <property type="component" value="Unplaced"/>
</dbReference>
<feature type="chain" id="PRO_5026729745" evidence="5">
    <location>
        <begin position="22"/>
        <end position="384"/>
    </location>
</feature>
<keyword evidence="7" id="KW-1185">Reference proteome</keyword>
<dbReference type="InParanoid" id="A0A6J2XW13"/>
<dbReference type="PANTHER" id="PTHR11177:SF360">
    <property type="entry name" value="CHITINASE 4-RELATED"/>
    <property type="match status" value="1"/>
</dbReference>
<dbReference type="GO" id="GO:0005576">
    <property type="term" value="C:extracellular region"/>
    <property type="evidence" value="ECO:0007669"/>
    <property type="project" value="TreeGrafter"/>
</dbReference>
<evidence type="ECO:0000256" key="3">
    <source>
        <dbReference type="RuleBase" id="RU000489"/>
    </source>
</evidence>
<dbReference type="SMART" id="SM00636">
    <property type="entry name" value="Glyco_18"/>
    <property type="match status" value="1"/>
</dbReference>
<dbReference type="InterPro" id="IPR029070">
    <property type="entry name" value="Chitinase_insertion_sf"/>
</dbReference>
<keyword evidence="2 3" id="KW-0326">Glycosidase</keyword>
<dbReference type="PANTHER" id="PTHR11177">
    <property type="entry name" value="CHITINASE"/>
    <property type="match status" value="1"/>
</dbReference>
<feature type="signal peptide" evidence="5">
    <location>
        <begin position="1"/>
        <end position="21"/>
    </location>
</feature>
<dbReference type="GO" id="GO:0005975">
    <property type="term" value="P:carbohydrate metabolic process"/>
    <property type="evidence" value="ECO:0007669"/>
    <property type="project" value="InterPro"/>
</dbReference>
<dbReference type="Gene3D" id="3.20.20.80">
    <property type="entry name" value="Glycosidases"/>
    <property type="match status" value="1"/>
</dbReference>
<dbReference type="AlphaFoldDB" id="A0A6J2XW13"/>
<evidence type="ECO:0000313" key="8">
    <source>
        <dbReference type="RefSeq" id="XP_030755722.1"/>
    </source>
</evidence>
<evidence type="ECO:0000313" key="7">
    <source>
        <dbReference type="Proteomes" id="UP000504635"/>
    </source>
</evidence>
<accession>A0A6J2XW13</accession>
<dbReference type="SUPFAM" id="SSF51445">
    <property type="entry name" value="(Trans)glycosidases"/>
    <property type="match status" value="1"/>
</dbReference>
<dbReference type="GeneID" id="115882042"/>
<dbReference type="PROSITE" id="PS51910">
    <property type="entry name" value="GH18_2"/>
    <property type="match status" value="1"/>
</dbReference>
<keyword evidence="5" id="KW-0732">Signal</keyword>
<dbReference type="KEGG" id="soy:115882042"/>
<name>A0A6J2XW13_SITOR</name>
<evidence type="ECO:0000256" key="1">
    <source>
        <dbReference type="ARBA" id="ARBA00022801"/>
    </source>
</evidence>
<dbReference type="InterPro" id="IPR001223">
    <property type="entry name" value="Glyco_hydro18_cat"/>
</dbReference>
<dbReference type="Pfam" id="PF00704">
    <property type="entry name" value="Glyco_hydro_18"/>
    <property type="match status" value="1"/>
</dbReference>
<reference evidence="8" key="1">
    <citation type="submission" date="2025-08" db="UniProtKB">
        <authorList>
            <consortium name="RefSeq"/>
        </authorList>
    </citation>
    <scope>IDENTIFICATION</scope>
    <source>
        <tissue evidence="8">Gonads</tissue>
    </source>
</reference>
<dbReference type="RefSeq" id="XP_030755722.1">
    <property type="nucleotide sequence ID" value="XM_030899862.1"/>
</dbReference>
<evidence type="ECO:0000259" key="6">
    <source>
        <dbReference type="PROSITE" id="PS51910"/>
    </source>
</evidence>
<protein>
    <submittedName>
        <fullName evidence="8">Acidic mammalian chitinase-like</fullName>
    </submittedName>
</protein>
<evidence type="ECO:0000256" key="4">
    <source>
        <dbReference type="RuleBase" id="RU004453"/>
    </source>
</evidence>
<dbReference type="InterPro" id="IPR011583">
    <property type="entry name" value="Chitinase_II/V-like_cat"/>
</dbReference>
<dbReference type="GO" id="GO:0006032">
    <property type="term" value="P:chitin catabolic process"/>
    <property type="evidence" value="ECO:0007669"/>
    <property type="project" value="TreeGrafter"/>
</dbReference>
<comment type="similarity">
    <text evidence="4">Belongs to the glycosyl hydrolase 18 family.</text>
</comment>
<dbReference type="GO" id="GO:0004568">
    <property type="term" value="F:chitinase activity"/>
    <property type="evidence" value="ECO:0007669"/>
    <property type="project" value="UniProtKB-ARBA"/>
</dbReference>
<evidence type="ECO:0000256" key="2">
    <source>
        <dbReference type="ARBA" id="ARBA00023295"/>
    </source>
</evidence>